<feature type="repeat" description="ANK" evidence="3">
    <location>
        <begin position="783"/>
        <end position="815"/>
    </location>
</feature>
<dbReference type="Proteomes" id="UP000760494">
    <property type="component" value="Unassembled WGS sequence"/>
</dbReference>
<dbReference type="InterPro" id="IPR027417">
    <property type="entry name" value="P-loop_NTPase"/>
</dbReference>
<feature type="repeat" description="ANK" evidence="3">
    <location>
        <begin position="999"/>
        <end position="1031"/>
    </location>
</feature>
<dbReference type="Pfam" id="PF24883">
    <property type="entry name" value="NPHP3_N"/>
    <property type="match status" value="1"/>
</dbReference>
<dbReference type="InterPro" id="IPR029498">
    <property type="entry name" value="HeLo_dom"/>
</dbReference>
<evidence type="ECO:0000313" key="7">
    <source>
        <dbReference type="Proteomes" id="UP000760494"/>
    </source>
</evidence>
<evidence type="ECO:0000313" key="6">
    <source>
        <dbReference type="EMBL" id="VTT73269.1"/>
    </source>
</evidence>
<dbReference type="Pfam" id="PF00023">
    <property type="entry name" value="Ank"/>
    <property type="match status" value="1"/>
</dbReference>
<evidence type="ECO:0000256" key="4">
    <source>
        <dbReference type="SAM" id="MobiDB-lite"/>
    </source>
</evidence>
<dbReference type="Gene3D" id="3.40.50.300">
    <property type="entry name" value="P-loop containing nucleotide triphosphate hydrolases"/>
    <property type="match status" value="1"/>
</dbReference>
<comment type="caution">
    <text evidence="6">The sequence shown here is derived from an EMBL/GenBank/DDBJ whole genome shotgun (WGS) entry which is preliminary data.</text>
</comment>
<sequence>MEPVGLAVGLVGLFSTCMDVMQRVDSYRTADRDSRQLDAQLNATMHLFERWGDGVGISKGKLSDTHHPDLDNPRTYAVVQGLLNSIKDFSTTSNEPTSPKGLQKAPSFPVSGDLSSHGPKISRWQKSAWALRGKLKHTGRVQALAGLVSDLYNVVSPDTAGSSALTRTSSFKDLSISASEPPYAVEIRELLQKIEEEMEGKQFVSPPPNDVFSDSNDKRVEETCEWILRRDEFLEWQKPSSSSKLLWIKGPAGFGKTVLCSRIAQELERAAQEPVAYFFLSSRYDGRDDPFLAIRAWLAMMIQHSPASRDIVAKTRLSEHEPLASQSIILRAFREVIEGVPSCILVLDGLDECTGMSTTDTRSVPHFLQELRIAITNSTAKLLLSSRFDAIIQQSLSGFTGYSEYTIIPDDVRPDLMAYSSELVKAKLPNKDELTRASIAQKMTDRSEGQFQWVKLQEGSLRKGRSRKQLEREIDETPSGLDSLYDREWNRINSMGDSDKNRALSLLQWTAFTYRPLTIYEITETVLITEDLEEFPFEEMPDCVDQDYVDSMILELCGSLIEVRHVSSPENIEHPERIHESGEDSVGLQEVHLSHFSVKEYLLLRTFPGTATLLSNEKLRATNGNAHNLALAKHCIRFLNSRGVFESVKMNNYERWKPQFVLYAVNWGFVHCREVKTMDLQLQQAIITLLDSRNQNWPFVRDLVAIWAMGDVSQERSMSPSVFSAYHGLTDTVAHLIGEGSFDMYDRASADSTPLYWACGSGKKDTVELLVDNGAEINARCHLGLSPLHISVEAGQNEITEFLISKGADVSVVDDYGRTALTMSGNTEVARQLIDSGADISHVTTDGFTPLSMASRRGHVELVKLLIQRGADINQAAANGYSPLFIAVWYDDSELIELLIDEGAKVDEIQYEGQMFSLLAVAAGKGFLNSVKALINKGAEPTEFKPLFLAASYGAYLGFSSYFDAKKAPVWLEPRRSHYRQVLEVLLQSGACVNTSDLLGYTPLHWASFCGIIDIVEILIQNSAGLSIQSVAGMTPLHCASRNGHLRVTQLLVQHGADVASKDNRGRTPLHYACISGNLEVVNLIIGSSHTQTLDEADHWGSTSLSLAARFGWVDIIKTLLDAGTVEVESSDKFSRTTTWWATSRNHDAAARLLAGADGTDIEEGQAVQEQKPEIETFCDICCLDVSDQIFAHCGICIGGDFDDTLVRDELWMVDVFLPNVTATYRMLFSLTESLAGLAIKAIKMKLISSLLATLLSNSMVSAKYTVEIPDDAVWVTNWDELHAAPRFGGVLLPKYGGFVIEVDEKIVLATDEKMSKEVLNLLTDLEKIDSQTEEKQTIPNKRDLETRGYGNRCSHPPCFGPGLCSQYSHCHVKTAVTFDFFRFIKFPHIMSQPNTEIHESTNPGATCCSSEEGIAYKDLSPEQKEISDILRNMDRDPDLMGLADLGRDGVFRFLDADRNIHYAVPLRPALIKALIDRLPYDPEVEKFWRGVDGTKVPEEQWYNPPEGILPPPLTEDERREEKELMDKNKEKIDKIREDLKNGIYRERLVFIESDNKLE</sequence>
<dbReference type="Gene3D" id="1.25.40.20">
    <property type="entry name" value="Ankyrin repeat-containing domain"/>
    <property type="match status" value="2"/>
</dbReference>
<evidence type="ECO:0000256" key="3">
    <source>
        <dbReference type="PROSITE-ProRule" id="PRU00023"/>
    </source>
</evidence>
<dbReference type="PROSITE" id="PS50088">
    <property type="entry name" value="ANK_REPEAT"/>
    <property type="match status" value="7"/>
</dbReference>
<dbReference type="Gene3D" id="1.20.120.1020">
    <property type="entry name" value="Prion-inhibition and propagation, HeLo domain"/>
    <property type="match status" value="1"/>
</dbReference>
<feature type="repeat" description="ANK" evidence="3">
    <location>
        <begin position="879"/>
        <end position="911"/>
    </location>
</feature>
<dbReference type="PANTHER" id="PTHR24171:SF9">
    <property type="entry name" value="ANKYRIN REPEAT DOMAIN-CONTAINING PROTEIN 39"/>
    <property type="match status" value="1"/>
</dbReference>
<reference evidence="6" key="1">
    <citation type="submission" date="2019-05" db="EMBL/GenBank/DDBJ databases">
        <authorList>
            <person name="Piombo E."/>
        </authorList>
    </citation>
    <scope>NUCLEOTIDE SEQUENCE</scope>
    <source>
        <strain evidence="6">C2S</strain>
    </source>
</reference>
<name>A0A9Q9UCA7_FUSFU</name>
<accession>A0A9Q9UCA7</accession>
<feature type="repeat" description="ANK" evidence="3">
    <location>
        <begin position="750"/>
        <end position="782"/>
    </location>
</feature>
<dbReference type="Pfam" id="PF12796">
    <property type="entry name" value="Ank_2"/>
    <property type="match status" value="3"/>
</dbReference>
<dbReference type="InterPro" id="IPR007111">
    <property type="entry name" value="NACHT_NTPase"/>
</dbReference>
<dbReference type="InterPro" id="IPR056884">
    <property type="entry name" value="NPHP3-like_N"/>
</dbReference>
<feature type="domain" description="NACHT" evidence="5">
    <location>
        <begin position="244"/>
        <end position="397"/>
    </location>
</feature>
<gene>
    <name evidence="6" type="ORF">C2S_9000</name>
</gene>
<dbReference type="SMART" id="SM00248">
    <property type="entry name" value="ANK"/>
    <property type="match status" value="11"/>
</dbReference>
<dbReference type="InterPro" id="IPR038305">
    <property type="entry name" value="HeLo_sf"/>
</dbReference>
<dbReference type="PROSITE" id="PS50297">
    <property type="entry name" value="ANK_REP_REGION"/>
    <property type="match status" value="7"/>
</dbReference>
<feature type="region of interest" description="Disordered" evidence="4">
    <location>
        <begin position="1500"/>
        <end position="1525"/>
    </location>
</feature>
<feature type="compositionally biased region" description="Basic and acidic residues" evidence="4">
    <location>
        <begin position="1516"/>
        <end position="1525"/>
    </location>
</feature>
<proteinExistence type="predicted"/>
<evidence type="ECO:0000259" key="5">
    <source>
        <dbReference type="PROSITE" id="PS50837"/>
    </source>
</evidence>
<evidence type="ECO:0000256" key="2">
    <source>
        <dbReference type="ARBA" id="ARBA00023043"/>
    </source>
</evidence>
<evidence type="ECO:0000256" key="1">
    <source>
        <dbReference type="ARBA" id="ARBA00022737"/>
    </source>
</evidence>
<keyword evidence="1" id="KW-0677">Repeat</keyword>
<feature type="repeat" description="ANK" evidence="3">
    <location>
        <begin position="1065"/>
        <end position="1086"/>
    </location>
</feature>
<keyword evidence="2 3" id="KW-0040">ANK repeat</keyword>
<dbReference type="InterPro" id="IPR002110">
    <property type="entry name" value="Ankyrin_rpt"/>
</dbReference>
<dbReference type="SUPFAM" id="SSF48403">
    <property type="entry name" value="Ankyrin repeat"/>
    <property type="match status" value="2"/>
</dbReference>
<dbReference type="PROSITE" id="PS50837">
    <property type="entry name" value="NACHT"/>
    <property type="match status" value="1"/>
</dbReference>
<feature type="repeat" description="ANK" evidence="3">
    <location>
        <begin position="1032"/>
        <end position="1064"/>
    </location>
</feature>
<feature type="region of interest" description="Disordered" evidence="4">
    <location>
        <begin position="89"/>
        <end position="119"/>
    </location>
</feature>
<protein>
    <recommendedName>
        <fullName evidence="5">NACHT domain-containing protein</fullName>
    </recommendedName>
</protein>
<dbReference type="Pfam" id="PF14479">
    <property type="entry name" value="HeLo"/>
    <property type="match status" value="1"/>
</dbReference>
<dbReference type="EMBL" id="CABFJX010000368">
    <property type="protein sequence ID" value="VTT73269.1"/>
    <property type="molecule type" value="Genomic_DNA"/>
</dbReference>
<organism evidence="6 7">
    <name type="scientific">Fusarium fujikuroi</name>
    <name type="common">Bakanae and foot rot disease fungus</name>
    <name type="synonym">Gibberella fujikuroi</name>
    <dbReference type="NCBI Taxonomy" id="5127"/>
    <lineage>
        <taxon>Eukaryota</taxon>
        <taxon>Fungi</taxon>
        <taxon>Dikarya</taxon>
        <taxon>Ascomycota</taxon>
        <taxon>Pezizomycotina</taxon>
        <taxon>Sordariomycetes</taxon>
        <taxon>Hypocreomycetidae</taxon>
        <taxon>Hypocreales</taxon>
        <taxon>Nectriaceae</taxon>
        <taxon>Fusarium</taxon>
        <taxon>Fusarium fujikuroi species complex</taxon>
    </lineage>
</organism>
<dbReference type="PRINTS" id="PR01415">
    <property type="entry name" value="ANKYRIN"/>
</dbReference>
<feature type="repeat" description="ANK" evidence="3">
    <location>
        <begin position="846"/>
        <end position="878"/>
    </location>
</feature>
<dbReference type="InterPro" id="IPR036770">
    <property type="entry name" value="Ankyrin_rpt-contain_sf"/>
</dbReference>
<dbReference type="SUPFAM" id="SSF52540">
    <property type="entry name" value="P-loop containing nucleoside triphosphate hydrolases"/>
    <property type="match status" value="1"/>
</dbReference>
<dbReference type="PANTHER" id="PTHR24171">
    <property type="entry name" value="ANKYRIN REPEAT DOMAIN-CONTAINING PROTEIN 39-RELATED"/>
    <property type="match status" value="1"/>
</dbReference>